<reference evidence="2 3" key="1">
    <citation type="submission" date="2017-02" db="EMBL/GenBank/DDBJ databases">
        <title>Comeplete genome sequence of Bacteriophage pVco-5, that infects Vibrio corallilyticus.</title>
        <authorList>
            <person name="Kim H.J."/>
            <person name="Park S.C."/>
        </authorList>
    </citation>
    <scope>NUCLEOTIDE SEQUENCE [LARGE SCALE GENOMIC DNA]</scope>
</reference>
<proteinExistence type="predicted"/>
<keyword evidence="1" id="KW-1133">Transmembrane helix</keyword>
<feature type="transmembrane region" description="Helical" evidence="1">
    <location>
        <begin position="42"/>
        <end position="60"/>
    </location>
</feature>
<evidence type="ECO:0000256" key="1">
    <source>
        <dbReference type="SAM" id="Phobius"/>
    </source>
</evidence>
<gene>
    <name evidence="2" type="ORF">pVco5_069</name>
</gene>
<organism evidence="2 3">
    <name type="scientific">Vibrio phage pVco-5</name>
    <dbReference type="NCBI Taxonomy" id="1965485"/>
    <lineage>
        <taxon>Viruses</taxon>
        <taxon>Duplodnaviria</taxon>
        <taxon>Heunggongvirae</taxon>
        <taxon>Uroviricota</taxon>
        <taxon>Caudoviricetes</taxon>
        <taxon>Schitoviridae</taxon>
        <taxon>Vicoquintavirus</taxon>
        <taxon>Vicoquintavirus Pvco5</taxon>
    </lineage>
</organism>
<evidence type="ECO:0000313" key="2">
    <source>
        <dbReference type="EMBL" id="ARM71057.1"/>
    </source>
</evidence>
<accession>A0A1W6JUY0</accession>
<name>A0A1W6JUY0_9CAUD</name>
<feature type="transmembrane region" description="Helical" evidence="1">
    <location>
        <begin position="104"/>
        <end position="123"/>
    </location>
</feature>
<evidence type="ECO:0000313" key="3">
    <source>
        <dbReference type="Proteomes" id="UP000225564"/>
    </source>
</evidence>
<dbReference type="EMBL" id="KY612839">
    <property type="protein sequence ID" value="ARM71057.1"/>
    <property type="molecule type" value="Genomic_DNA"/>
</dbReference>
<keyword evidence="1" id="KW-0812">Transmembrane</keyword>
<sequence length="137" mass="15632">MTFTPFKMHVTLDVFILWPLLALALVFPTVFSVEVHEHSQKLLSALVFGLGIMALFDIPMRHIHVARWIKAGKEPMTDNHYNYALVTSVIEALVMWHFGWQWSAVIWIGIAYSSAMLHACHVAKFEVLRKTNGNPSK</sequence>
<dbReference type="Proteomes" id="UP000225564">
    <property type="component" value="Segment"/>
</dbReference>
<keyword evidence="1" id="KW-0472">Membrane</keyword>
<keyword evidence="3" id="KW-1185">Reference proteome</keyword>
<protein>
    <submittedName>
        <fullName evidence="2">Uncharacterized protein</fullName>
    </submittedName>
</protein>